<dbReference type="Proteomes" id="UP001642487">
    <property type="component" value="Chromosome 10"/>
</dbReference>
<accession>A0ABP0XT49</accession>
<dbReference type="EMBL" id="OZ021744">
    <property type="protein sequence ID" value="CAK9311340.1"/>
    <property type="molecule type" value="Genomic_DNA"/>
</dbReference>
<name>A0ABP0XT49_9ROSI</name>
<sequence>MKKLAEGLKSIQNWTNGLCKTSYLLNSLSDGTLTYIIGLTFRIPVWGTLRMKNIVSLNFKGITKTILEIGEC</sequence>
<evidence type="ECO:0000313" key="2">
    <source>
        <dbReference type="Proteomes" id="UP001642487"/>
    </source>
</evidence>
<gene>
    <name evidence="1" type="ORF">CITCOLO1_LOCUS2996</name>
</gene>
<protein>
    <submittedName>
        <fullName evidence="1">Uncharacterized protein</fullName>
    </submittedName>
</protein>
<organism evidence="1 2">
    <name type="scientific">Citrullus colocynthis</name>
    <name type="common">colocynth</name>
    <dbReference type="NCBI Taxonomy" id="252529"/>
    <lineage>
        <taxon>Eukaryota</taxon>
        <taxon>Viridiplantae</taxon>
        <taxon>Streptophyta</taxon>
        <taxon>Embryophyta</taxon>
        <taxon>Tracheophyta</taxon>
        <taxon>Spermatophyta</taxon>
        <taxon>Magnoliopsida</taxon>
        <taxon>eudicotyledons</taxon>
        <taxon>Gunneridae</taxon>
        <taxon>Pentapetalae</taxon>
        <taxon>rosids</taxon>
        <taxon>fabids</taxon>
        <taxon>Cucurbitales</taxon>
        <taxon>Cucurbitaceae</taxon>
        <taxon>Benincaseae</taxon>
        <taxon>Citrullus</taxon>
    </lineage>
</organism>
<keyword evidence="2" id="KW-1185">Reference proteome</keyword>
<evidence type="ECO:0000313" key="1">
    <source>
        <dbReference type="EMBL" id="CAK9311340.1"/>
    </source>
</evidence>
<proteinExistence type="predicted"/>
<reference evidence="1 2" key="1">
    <citation type="submission" date="2024-03" db="EMBL/GenBank/DDBJ databases">
        <authorList>
            <person name="Gkanogiannis A."/>
            <person name="Becerra Lopez-Lavalle L."/>
        </authorList>
    </citation>
    <scope>NUCLEOTIDE SEQUENCE [LARGE SCALE GENOMIC DNA]</scope>
</reference>